<keyword evidence="4 11" id="KW-0812">Transmembrane</keyword>
<proteinExistence type="inferred from homology"/>
<evidence type="ECO:0000256" key="8">
    <source>
        <dbReference type="ARBA" id="ARBA00023136"/>
    </source>
</evidence>
<protein>
    <recommendedName>
        <fullName evidence="3">NADH-ubiquinone oxidoreductase chain 4L</fullName>
    </recommendedName>
    <alternativeName>
        <fullName evidence="9">NADH dehydrogenase subunit 4L</fullName>
    </alternativeName>
</protein>
<keyword evidence="5" id="KW-1278">Translocase</keyword>
<keyword evidence="12" id="KW-0496">Mitochondrion</keyword>
<feature type="transmembrane region" description="Helical" evidence="11">
    <location>
        <begin position="20"/>
        <end position="43"/>
    </location>
</feature>
<evidence type="ECO:0000256" key="3">
    <source>
        <dbReference type="ARBA" id="ARBA00016612"/>
    </source>
</evidence>
<comment type="subcellular location">
    <subcellularLocation>
        <location evidence="1">Membrane</location>
        <topology evidence="1">Multi-pass membrane protein</topology>
    </subcellularLocation>
</comment>
<evidence type="ECO:0000256" key="5">
    <source>
        <dbReference type="ARBA" id="ARBA00022967"/>
    </source>
</evidence>
<feature type="transmembrane region" description="Helical" evidence="11">
    <location>
        <begin position="49"/>
        <end position="71"/>
    </location>
</feature>
<dbReference type="EMBL" id="MF410966">
    <property type="protein sequence ID" value="ATN41219.1"/>
    <property type="molecule type" value="Genomic_DNA"/>
</dbReference>
<evidence type="ECO:0000256" key="4">
    <source>
        <dbReference type="ARBA" id="ARBA00022692"/>
    </source>
</evidence>
<dbReference type="InterPro" id="IPR039428">
    <property type="entry name" value="NUOK/Mnh_C1-like"/>
</dbReference>
<evidence type="ECO:0000256" key="2">
    <source>
        <dbReference type="ARBA" id="ARBA00010519"/>
    </source>
</evidence>
<dbReference type="Pfam" id="PF00420">
    <property type="entry name" value="Oxidored_q2"/>
    <property type="match status" value="1"/>
</dbReference>
<gene>
    <name evidence="12" type="primary">nad4l</name>
</gene>
<evidence type="ECO:0000256" key="7">
    <source>
        <dbReference type="ARBA" id="ARBA00023027"/>
    </source>
</evidence>
<evidence type="ECO:0000256" key="6">
    <source>
        <dbReference type="ARBA" id="ARBA00022989"/>
    </source>
</evidence>
<comment type="catalytic activity">
    <reaction evidence="10">
        <text>a ubiquinone + NADH + 5 H(+)(in) = a ubiquinol + NAD(+) + 4 H(+)(out)</text>
        <dbReference type="Rhea" id="RHEA:29091"/>
        <dbReference type="Rhea" id="RHEA-COMP:9565"/>
        <dbReference type="Rhea" id="RHEA-COMP:9566"/>
        <dbReference type="ChEBI" id="CHEBI:15378"/>
        <dbReference type="ChEBI" id="CHEBI:16389"/>
        <dbReference type="ChEBI" id="CHEBI:17976"/>
        <dbReference type="ChEBI" id="CHEBI:57540"/>
        <dbReference type="ChEBI" id="CHEBI:57945"/>
        <dbReference type="EC" id="7.1.1.2"/>
    </reaction>
</comment>
<name>A0A2D1CQ01_9DIPT</name>
<keyword evidence="8 11" id="KW-0472">Membrane</keyword>
<keyword evidence="7" id="KW-0520">NAD</keyword>
<dbReference type="GO" id="GO:0016020">
    <property type="term" value="C:membrane"/>
    <property type="evidence" value="ECO:0007669"/>
    <property type="project" value="UniProtKB-SubCell"/>
</dbReference>
<evidence type="ECO:0000256" key="11">
    <source>
        <dbReference type="SAM" id="Phobius"/>
    </source>
</evidence>
<comment type="similarity">
    <text evidence="2">Belongs to the complex I subunit 4L family.</text>
</comment>
<evidence type="ECO:0000256" key="9">
    <source>
        <dbReference type="ARBA" id="ARBA00031586"/>
    </source>
</evidence>
<keyword evidence="6 11" id="KW-1133">Transmembrane helix</keyword>
<dbReference type="AlphaFoldDB" id="A0A2D1CQ01"/>
<organism evidence="12">
    <name type="scientific">Diptera sp. 53 LC-2017</name>
    <dbReference type="NCBI Taxonomy" id="2030330"/>
    <lineage>
        <taxon>Eukaryota</taxon>
        <taxon>Metazoa</taxon>
        <taxon>Ecdysozoa</taxon>
        <taxon>Arthropoda</taxon>
        <taxon>Hexapoda</taxon>
        <taxon>Insecta</taxon>
        <taxon>Pterygota</taxon>
        <taxon>Neoptera</taxon>
        <taxon>Endopterygota</taxon>
        <taxon>Diptera</taxon>
    </lineage>
</organism>
<sequence length="90" mass="10896">MMLMIFFSGMMVFMFNYKFLIINLLSIEYMMLFLLLMLMLKFNYNNNDFFFIMMFLTFMVCEGVLGLSLMISMIRSFGNNNLFNLFYLKL</sequence>
<evidence type="ECO:0000256" key="1">
    <source>
        <dbReference type="ARBA" id="ARBA00004141"/>
    </source>
</evidence>
<evidence type="ECO:0000256" key="10">
    <source>
        <dbReference type="ARBA" id="ARBA00049551"/>
    </source>
</evidence>
<accession>A0A2D1CQ01</accession>
<reference evidence="12" key="1">
    <citation type="journal article" date="2017" name="Mol. Ecol.">
        <title>Shotgun mitogenomics across body size classes in a local assemblage of tropical Diptera: Phylogeny, species diversity and mitochondrial abundance spectrum.</title>
        <authorList>
            <person name="Choo L.Q."/>
            <person name="Crampton-Platt A."/>
            <person name="Vogler A.P."/>
        </authorList>
    </citation>
    <scope>NUCLEOTIDE SEQUENCE</scope>
</reference>
<dbReference type="GO" id="GO:0008137">
    <property type="term" value="F:NADH dehydrogenase (ubiquinone) activity"/>
    <property type="evidence" value="ECO:0007669"/>
    <property type="project" value="UniProtKB-EC"/>
</dbReference>
<dbReference type="Gene3D" id="1.10.287.3510">
    <property type="match status" value="1"/>
</dbReference>
<geneLocation type="mitochondrion" evidence="12"/>
<evidence type="ECO:0000313" key="12">
    <source>
        <dbReference type="EMBL" id="ATN41219.1"/>
    </source>
</evidence>